<dbReference type="CDD" id="cd00169">
    <property type="entry name" value="Chemokine"/>
    <property type="match status" value="1"/>
</dbReference>
<accession>A0AAV6T492</accession>
<organism evidence="3 4">
    <name type="scientific">Solea senegalensis</name>
    <name type="common">Senegalese sole</name>
    <dbReference type="NCBI Taxonomy" id="28829"/>
    <lineage>
        <taxon>Eukaryota</taxon>
        <taxon>Metazoa</taxon>
        <taxon>Chordata</taxon>
        <taxon>Craniata</taxon>
        <taxon>Vertebrata</taxon>
        <taxon>Euteleostomi</taxon>
        <taxon>Actinopterygii</taxon>
        <taxon>Neopterygii</taxon>
        <taxon>Teleostei</taxon>
        <taxon>Neoteleostei</taxon>
        <taxon>Acanthomorphata</taxon>
        <taxon>Carangaria</taxon>
        <taxon>Pleuronectiformes</taxon>
        <taxon>Pleuronectoidei</taxon>
        <taxon>Soleidae</taxon>
        <taxon>Solea</taxon>
    </lineage>
</organism>
<gene>
    <name evidence="3" type="ORF">JOB18_004881</name>
</gene>
<protein>
    <submittedName>
        <fullName evidence="3">C-C motif chemokine 20-like</fullName>
    </submittedName>
</protein>
<name>A0AAV6T492_SOLSE</name>
<sequence length="90" mass="10746">MCIYLFTLLFIFSFSRVTVNRNCCNRYMKTKLPFSKIKGYSVQDHKEMCPINAIIFHTSKGKTCTDPTKEWVMDYVERLRNRAQKVHMNK</sequence>
<feature type="chain" id="PRO_5043910787" evidence="1">
    <location>
        <begin position="18"/>
        <end position="90"/>
    </location>
</feature>
<dbReference type="PANTHER" id="PTHR12015">
    <property type="entry name" value="SMALL INDUCIBLE CYTOKINE A"/>
    <property type="match status" value="1"/>
</dbReference>
<evidence type="ECO:0000259" key="2">
    <source>
        <dbReference type="SMART" id="SM00199"/>
    </source>
</evidence>
<dbReference type="InterPro" id="IPR001811">
    <property type="entry name" value="Chemokine_IL8-like_dom"/>
</dbReference>
<dbReference type="GO" id="GO:0006955">
    <property type="term" value="P:immune response"/>
    <property type="evidence" value="ECO:0007669"/>
    <property type="project" value="InterPro"/>
</dbReference>
<dbReference type="AlphaFoldDB" id="A0AAV6T492"/>
<dbReference type="InterPro" id="IPR039809">
    <property type="entry name" value="Chemokine_b/g/d"/>
</dbReference>
<evidence type="ECO:0000256" key="1">
    <source>
        <dbReference type="SAM" id="SignalP"/>
    </source>
</evidence>
<comment type="caution">
    <text evidence="3">The sequence shown here is derived from an EMBL/GenBank/DDBJ whole genome shotgun (WGS) entry which is preliminary data.</text>
</comment>
<proteinExistence type="predicted"/>
<feature type="domain" description="Chemokine interleukin-8-like" evidence="2">
    <location>
        <begin position="20"/>
        <end position="79"/>
    </location>
</feature>
<evidence type="ECO:0000313" key="4">
    <source>
        <dbReference type="Proteomes" id="UP000693946"/>
    </source>
</evidence>
<dbReference type="EMBL" id="JAGKHQ010000001">
    <property type="protein sequence ID" value="KAG7523953.1"/>
    <property type="molecule type" value="Genomic_DNA"/>
</dbReference>
<dbReference type="GO" id="GO:0005576">
    <property type="term" value="C:extracellular region"/>
    <property type="evidence" value="ECO:0007669"/>
    <property type="project" value="InterPro"/>
</dbReference>
<dbReference type="Proteomes" id="UP000693946">
    <property type="component" value="Linkage Group LG1"/>
</dbReference>
<dbReference type="PANTHER" id="PTHR12015:SF190">
    <property type="entry name" value="C-C MOTIF CHEMOKINE"/>
    <property type="match status" value="1"/>
</dbReference>
<keyword evidence="1" id="KW-0732">Signal</keyword>
<keyword evidence="4" id="KW-1185">Reference proteome</keyword>
<feature type="signal peptide" evidence="1">
    <location>
        <begin position="1"/>
        <end position="17"/>
    </location>
</feature>
<reference evidence="3 4" key="1">
    <citation type="journal article" date="2021" name="Sci. Rep.">
        <title>Chromosome anchoring in Senegalese sole (Solea senegalensis) reveals sex-associated markers and genome rearrangements in flatfish.</title>
        <authorList>
            <person name="Guerrero-Cozar I."/>
            <person name="Gomez-Garrido J."/>
            <person name="Berbel C."/>
            <person name="Martinez-Blanch J.F."/>
            <person name="Alioto T."/>
            <person name="Claros M.G."/>
            <person name="Gagnaire P.A."/>
            <person name="Manchado M."/>
        </authorList>
    </citation>
    <scope>NUCLEOTIDE SEQUENCE [LARGE SCALE GENOMIC DNA]</scope>
    <source>
        <strain evidence="3">Sse05_10M</strain>
    </source>
</reference>
<evidence type="ECO:0000313" key="3">
    <source>
        <dbReference type="EMBL" id="KAG7523953.1"/>
    </source>
</evidence>
<dbReference type="Pfam" id="PF00048">
    <property type="entry name" value="IL8"/>
    <property type="match status" value="1"/>
</dbReference>
<dbReference type="GO" id="GO:0008009">
    <property type="term" value="F:chemokine activity"/>
    <property type="evidence" value="ECO:0007669"/>
    <property type="project" value="InterPro"/>
</dbReference>
<dbReference type="SMART" id="SM00199">
    <property type="entry name" value="SCY"/>
    <property type="match status" value="1"/>
</dbReference>